<comment type="caution">
    <text evidence="3">The sequence shown here is derived from an EMBL/GenBank/DDBJ whole genome shotgun (WGS) entry which is preliminary data.</text>
</comment>
<keyword evidence="1" id="KW-1133">Transmembrane helix</keyword>
<evidence type="ECO:0000313" key="4">
    <source>
        <dbReference type="Proteomes" id="UP000054988"/>
    </source>
</evidence>
<feature type="chain" id="PRO_5006901662" description="Mid2 domain-containing protein" evidence="2">
    <location>
        <begin position="21"/>
        <end position="389"/>
    </location>
</feature>
<organism evidence="3 4">
    <name type="scientific">Moniliophthora roreri</name>
    <name type="common">Frosty pod rot fungus</name>
    <name type="synonym">Monilia roreri</name>
    <dbReference type="NCBI Taxonomy" id="221103"/>
    <lineage>
        <taxon>Eukaryota</taxon>
        <taxon>Fungi</taxon>
        <taxon>Dikarya</taxon>
        <taxon>Basidiomycota</taxon>
        <taxon>Agaricomycotina</taxon>
        <taxon>Agaricomycetes</taxon>
        <taxon>Agaricomycetidae</taxon>
        <taxon>Agaricales</taxon>
        <taxon>Marasmiineae</taxon>
        <taxon>Marasmiaceae</taxon>
        <taxon>Moniliophthora</taxon>
    </lineage>
</organism>
<name>A0A0W0FBZ6_MONRR</name>
<feature type="transmembrane region" description="Helical" evidence="1">
    <location>
        <begin position="183"/>
        <end position="205"/>
    </location>
</feature>
<dbReference type="EMBL" id="LATX01002133">
    <property type="protein sequence ID" value="KTB33827.1"/>
    <property type="molecule type" value="Genomic_DNA"/>
</dbReference>
<evidence type="ECO:0008006" key="5">
    <source>
        <dbReference type="Google" id="ProtNLM"/>
    </source>
</evidence>
<reference evidence="3 4" key="1">
    <citation type="submission" date="2015-12" db="EMBL/GenBank/DDBJ databases">
        <title>Draft genome sequence of Moniliophthora roreri, the causal agent of frosty pod rot of cacao.</title>
        <authorList>
            <person name="Aime M.C."/>
            <person name="Diaz-Valderrama J.R."/>
            <person name="Kijpornyongpan T."/>
            <person name="Phillips-Mora W."/>
        </authorList>
    </citation>
    <scope>NUCLEOTIDE SEQUENCE [LARGE SCALE GENOMIC DNA]</scope>
    <source>
        <strain evidence="3 4">MCA 2952</strain>
    </source>
</reference>
<keyword evidence="2" id="KW-0732">Signal</keyword>
<sequence length="389" mass="41620">MHNISLFCVLLLYTAISALSLKITFIGPTTTSAPILAQASWEQEGGDPDNTSLQVVDISASSGPLVLQSFLLPASMKSGSFEVELKSAGTFQLQGVLLQNSQAYVFTTSDTITVLQSGLLAMDSTILSTSSTISESQPTTLPTFTSTVLLGARSATVILNATPMTSALTSQSESAGTGADPKVIVGAVLGTALAFVGLMAAIYFIRHCHSLWVPGIYGQRKRPLFYQIIPWVFQWQVDWTSQSSTLPTINSGPGSNLEVIIQQEKDADCGHADSAVTISHLSQGTELTFNPVRTLGHNEQNHPGLVETLAPIREVDDPESTYIGSSVSQHASCNTDLMGKPARKQRPKVVNRSSVALSVLEGREHSWVLATKLAPVYVNRDLPPVPEQV</sequence>
<keyword evidence="1" id="KW-0812">Transmembrane</keyword>
<gene>
    <name evidence="3" type="ORF">WG66_13609</name>
</gene>
<protein>
    <recommendedName>
        <fullName evidence="5">Mid2 domain-containing protein</fullName>
    </recommendedName>
</protein>
<evidence type="ECO:0000256" key="2">
    <source>
        <dbReference type="SAM" id="SignalP"/>
    </source>
</evidence>
<dbReference type="AlphaFoldDB" id="A0A0W0FBZ6"/>
<dbReference type="Proteomes" id="UP000054988">
    <property type="component" value="Unassembled WGS sequence"/>
</dbReference>
<accession>A0A0W0FBZ6</accession>
<keyword evidence="1" id="KW-0472">Membrane</keyword>
<proteinExistence type="predicted"/>
<feature type="signal peptide" evidence="2">
    <location>
        <begin position="1"/>
        <end position="20"/>
    </location>
</feature>
<evidence type="ECO:0000256" key="1">
    <source>
        <dbReference type="SAM" id="Phobius"/>
    </source>
</evidence>
<evidence type="ECO:0000313" key="3">
    <source>
        <dbReference type="EMBL" id="KTB33827.1"/>
    </source>
</evidence>